<dbReference type="EMBL" id="CP021111">
    <property type="protein sequence ID" value="ARP93884.1"/>
    <property type="molecule type" value="Genomic_DNA"/>
</dbReference>
<name>A0A1W6ZAM8_9BORD</name>
<evidence type="ECO:0000313" key="2">
    <source>
        <dbReference type="Proteomes" id="UP000194161"/>
    </source>
</evidence>
<reference evidence="1 2" key="1">
    <citation type="submission" date="2017-05" db="EMBL/GenBank/DDBJ databases">
        <title>Complete and WGS of Bordetella genogroups.</title>
        <authorList>
            <person name="Spilker T."/>
            <person name="LiPuma J."/>
        </authorList>
    </citation>
    <scope>NUCLEOTIDE SEQUENCE [LARGE SCALE GENOMIC DNA]</scope>
    <source>
        <strain evidence="1 2">AU7206</strain>
    </source>
</reference>
<proteinExistence type="predicted"/>
<keyword evidence="2" id="KW-1185">Reference proteome</keyword>
<evidence type="ECO:0000313" key="1">
    <source>
        <dbReference type="EMBL" id="ARP93884.1"/>
    </source>
</evidence>
<accession>A0A1W6ZAM8</accession>
<gene>
    <name evidence="1" type="ORF">CAL15_05470</name>
</gene>
<dbReference type="STRING" id="463040.CAL15_05470"/>
<organism evidence="1 2">
    <name type="scientific">Bordetella genomosp. 13</name>
    <dbReference type="NCBI Taxonomy" id="463040"/>
    <lineage>
        <taxon>Bacteria</taxon>
        <taxon>Pseudomonadati</taxon>
        <taxon>Pseudomonadota</taxon>
        <taxon>Betaproteobacteria</taxon>
        <taxon>Burkholderiales</taxon>
        <taxon>Alcaligenaceae</taxon>
        <taxon>Bordetella</taxon>
    </lineage>
</organism>
<evidence type="ECO:0008006" key="3">
    <source>
        <dbReference type="Google" id="ProtNLM"/>
    </source>
</evidence>
<dbReference type="PANTHER" id="PTHR35586">
    <property type="entry name" value="SLL1691 PROTEIN"/>
    <property type="match status" value="1"/>
</dbReference>
<protein>
    <recommendedName>
        <fullName evidence="3">Transposase (putative) YhgA-like domain-containing protein</fullName>
    </recommendedName>
</protein>
<dbReference type="KEGG" id="bgm:CAL15_05470"/>
<dbReference type="Proteomes" id="UP000194161">
    <property type="component" value="Chromosome"/>
</dbReference>
<dbReference type="OrthoDB" id="8626097at2"/>
<dbReference type="AlphaFoldDB" id="A0A1W6ZAM8"/>
<dbReference type="PANTHER" id="PTHR35586:SF1">
    <property type="entry name" value="SLL1691 PROTEIN"/>
    <property type="match status" value="1"/>
</dbReference>
<sequence>MPRQLSGPPREDFDSPWKEALERFLPQALALFAPDLNERVDWRQPPVFLDKEFQDMAAGIALHGRRHVDKLVRLALMPGRYLRVLLHVEIETRRPTAAALRRATLRMQQYDYLVHDRYVLRPLLADESTPPITVYTLVVFTRGDGPGWLTAEHRALQNLQPLRYQAVYLEPWLQRWQVLQELARDNPFAVVVMAQLVAQRYRRPERLRPKVGLVRQLLDLDHPPDQVVILVKLIDWMVTLPVDMHQRYVNEVDKIQRSSRMPYVSTHERVYTRRGIEIGEAVGLRKGEEIGLKRGQHLALSVLLDDLAAQRFGILPDWARQRLQQADTDQLRTWSRRILAAESLQALFDADETPN</sequence>
<dbReference type="RefSeq" id="WP_086077657.1">
    <property type="nucleotide sequence ID" value="NZ_CP021111.1"/>
</dbReference>